<dbReference type="GO" id="GO:0006279">
    <property type="term" value="P:premeiotic DNA replication"/>
    <property type="evidence" value="ECO:0007669"/>
    <property type="project" value="EnsemblFungi"/>
</dbReference>
<dbReference type="PROSITE" id="PS00108">
    <property type="entry name" value="PROTEIN_KINASE_ST"/>
    <property type="match status" value="1"/>
</dbReference>
<dbReference type="SMART" id="SM00220">
    <property type="entry name" value="S_TKc"/>
    <property type="match status" value="1"/>
</dbReference>
<dbReference type="InterPro" id="IPR011009">
    <property type="entry name" value="Kinase-like_dom_sf"/>
</dbReference>
<dbReference type="GO" id="GO:0005524">
    <property type="term" value="F:ATP binding"/>
    <property type="evidence" value="ECO:0007669"/>
    <property type="project" value="UniProtKB-KW"/>
</dbReference>
<dbReference type="GO" id="GO:1905342">
    <property type="term" value="P:positive regulation of protein localization to kinetochore"/>
    <property type="evidence" value="ECO:0007669"/>
    <property type="project" value="EnsemblFungi"/>
</dbReference>
<dbReference type="VEuPathDB" id="FungiDB:B1J91_K01815g"/>
<dbReference type="PANTHER" id="PTHR44167:SF23">
    <property type="entry name" value="CDC7 KINASE, ISOFORM A-RELATED"/>
    <property type="match status" value="1"/>
</dbReference>
<dbReference type="GO" id="GO:0033314">
    <property type="term" value="P:mitotic DNA replication checkpoint signaling"/>
    <property type="evidence" value="ECO:0007669"/>
    <property type="project" value="EnsemblFungi"/>
</dbReference>
<feature type="region of interest" description="Disordered" evidence="7">
    <location>
        <begin position="475"/>
        <end position="504"/>
    </location>
</feature>
<keyword evidence="2" id="KW-0723">Serine/threonine-protein kinase</keyword>
<evidence type="ECO:0000256" key="2">
    <source>
        <dbReference type="ARBA" id="ARBA00022527"/>
    </source>
</evidence>
<dbReference type="VEuPathDB" id="FungiDB:GW608_K01661"/>
<keyword evidence="3" id="KW-0808">Transferase</keyword>
<keyword evidence="9" id="KW-0131">Cell cycle</keyword>
<dbReference type="InterPro" id="IPR000719">
    <property type="entry name" value="Prot_kinase_dom"/>
</dbReference>
<dbReference type="GO" id="GO:0045739">
    <property type="term" value="P:positive regulation of DNA repair"/>
    <property type="evidence" value="ECO:0007669"/>
    <property type="project" value="EnsemblFungi"/>
</dbReference>
<dbReference type="VEuPathDB" id="FungiDB:GWK60_K01661"/>
<dbReference type="VEuPathDB" id="FungiDB:CAGL0K01815g"/>
<name>A0A0W0DCW5_CANGB</name>
<evidence type="ECO:0000256" key="4">
    <source>
        <dbReference type="ARBA" id="ARBA00022741"/>
    </source>
</evidence>
<dbReference type="Pfam" id="PF00069">
    <property type="entry name" value="Pkinase"/>
    <property type="match status" value="2"/>
</dbReference>
<evidence type="ECO:0000256" key="6">
    <source>
        <dbReference type="ARBA" id="ARBA00022840"/>
    </source>
</evidence>
<dbReference type="PANTHER" id="PTHR44167">
    <property type="entry name" value="OVARIAN-SPECIFIC SERINE/THREONINE-PROTEIN KINASE LOK-RELATED"/>
    <property type="match status" value="1"/>
</dbReference>
<dbReference type="GO" id="GO:1902977">
    <property type="term" value="P:mitotic DNA replication preinitiation complex assembly"/>
    <property type="evidence" value="ECO:0007669"/>
    <property type="project" value="EnsemblFungi"/>
</dbReference>
<dbReference type="VEuPathDB" id="FungiDB:GVI51_K01661"/>
<evidence type="ECO:0000313" key="10">
    <source>
        <dbReference type="Proteomes" id="UP000054886"/>
    </source>
</evidence>
<dbReference type="GO" id="GO:0000775">
    <property type="term" value="C:chromosome, centromeric region"/>
    <property type="evidence" value="ECO:0007669"/>
    <property type="project" value="EnsemblFungi"/>
</dbReference>
<evidence type="ECO:0000256" key="3">
    <source>
        <dbReference type="ARBA" id="ARBA00022679"/>
    </source>
</evidence>
<dbReference type="GO" id="GO:0001100">
    <property type="term" value="P:negative regulation of exit from mitosis"/>
    <property type="evidence" value="ECO:0007669"/>
    <property type="project" value="EnsemblFungi"/>
</dbReference>
<evidence type="ECO:0000313" key="9">
    <source>
        <dbReference type="EMBL" id="KTA96577.1"/>
    </source>
</evidence>
<proteinExistence type="predicted"/>
<dbReference type="AlphaFoldDB" id="A0A0W0DCW5"/>
<dbReference type="PROSITE" id="PS50011">
    <property type="entry name" value="PROTEIN_KINASE_DOM"/>
    <property type="match status" value="1"/>
</dbReference>
<dbReference type="GO" id="GO:0000727">
    <property type="term" value="P:double-strand break repair via break-induced replication"/>
    <property type="evidence" value="ECO:0007669"/>
    <property type="project" value="EnsemblFungi"/>
</dbReference>
<evidence type="ECO:0000256" key="1">
    <source>
        <dbReference type="ARBA" id="ARBA00012513"/>
    </source>
</evidence>
<reference evidence="9 10" key="1">
    <citation type="submission" date="2015-10" db="EMBL/GenBank/DDBJ databases">
        <title>Draft genomes sequences of Candida glabrata isolates 1A, 1B, 2A, 2B, 3A and 3B.</title>
        <authorList>
            <person name="Haavelsrud O.E."/>
            <person name="Gaustad P."/>
        </authorList>
    </citation>
    <scope>NUCLEOTIDE SEQUENCE [LARGE SCALE GENOMIC DNA]</scope>
    <source>
        <strain evidence="9">910700640</strain>
    </source>
</reference>
<dbReference type="GO" id="GO:0031431">
    <property type="term" value="C:Dbf4-dependent protein kinase complex"/>
    <property type="evidence" value="ECO:0007669"/>
    <property type="project" value="EnsemblFungi"/>
</dbReference>
<organism evidence="9 10">
    <name type="scientific">Candida glabrata</name>
    <name type="common">Yeast</name>
    <name type="synonym">Torulopsis glabrata</name>
    <dbReference type="NCBI Taxonomy" id="5478"/>
    <lineage>
        <taxon>Eukaryota</taxon>
        <taxon>Fungi</taxon>
        <taxon>Dikarya</taxon>
        <taxon>Ascomycota</taxon>
        <taxon>Saccharomycotina</taxon>
        <taxon>Saccharomycetes</taxon>
        <taxon>Saccharomycetales</taxon>
        <taxon>Saccharomycetaceae</taxon>
        <taxon>Nakaseomyces</taxon>
    </lineage>
</organism>
<dbReference type="GO" id="GO:1905263">
    <property type="term" value="P:positive regulation of meiotic DNA double-strand break formation involved in reciprocal meiotic recombination"/>
    <property type="evidence" value="ECO:0007669"/>
    <property type="project" value="EnsemblFungi"/>
</dbReference>
<dbReference type="InterPro" id="IPR008271">
    <property type="entry name" value="Ser/Thr_kinase_AS"/>
</dbReference>
<dbReference type="GO" id="GO:0031503">
    <property type="term" value="P:protein-containing complex localization"/>
    <property type="evidence" value="ECO:0007669"/>
    <property type="project" value="EnsemblFungi"/>
</dbReference>
<feature type="domain" description="Protein kinase" evidence="8">
    <location>
        <begin position="29"/>
        <end position="466"/>
    </location>
</feature>
<sequence length="504" mass="57677">MVGKYEIPEEIKQEIEQVYEEVPPLRDQYRLIDKIGEGTFSSVYKAEDLQGKVTRKYSSHFWYKDSKYVALKKIYVTSSPQRIYNELNLLYILTGCVRVAPLCDAMRVRDQVMAVLPYYPHEEFRNCYRDLPIKGIKMYMWELLQALSFVHSKGIIHRDVKPTNFLYNPEIGRGVLVDFGLAEMQSDIITHGAEMAFPTAKDDDAAFAMKDYRNQELFCPCIMRESKDTTIPSATHPLITIQNGKVVQLGNANGVDLTKGYPKNETRRVKRANRAGTRGFRAPEVLMKCGAQTTKIDIWSVGVILLSLLSRRFPLFQSLDDTDSLLELCNLFGWKAMKKCAAIHGLGFEVAGVQNLREEPFQHGLKQFVYELLDKECEAGTFPEYSIAFETHSYLKYEIEEGHSIEPHLPSQIEEDNDNEKMMQLKQYQKEIWSDHFWCFQVLEQCFKLDPSKRSSADELLRSAFFNELNVGAGESTEGELTDEDVSDTASEAASSDEEVMLIA</sequence>
<evidence type="ECO:0000259" key="8">
    <source>
        <dbReference type="PROSITE" id="PS50011"/>
    </source>
</evidence>
<evidence type="ECO:0000256" key="7">
    <source>
        <dbReference type="SAM" id="MobiDB-lite"/>
    </source>
</evidence>
<feature type="compositionally biased region" description="Acidic residues" evidence="7">
    <location>
        <begin position="477"/>
        <end position="487"/>
    </location>
</feature>
<accession>A0A0W0DCW5</accession>
<evidence type="ECO:0000256" key="5">
    <source>
        <dbReference type="ARBA" id="ARBA00022777"/>
    </source>
</evidence>
<dbReference type="GO" id="GO:0042802">
    <property type="term" value="F:identical protein binding"/>
    <property type="evidence" value="ECO:0007669"/>
    <property type="project" value="EnsemblFungi"/>
</dbReference>
<keyword evidence="6" id="KW-0067">ATP-binding</keyword>
<dbReference type="GO" id="GO:0060903">
    <property type="term" value="P:positive regulation of meiosis I"/>
    <property type="evidence" value="ECO:0007669"/>
    <property type="project" value="EnsemblFungi"/>
</dbReference>
<dbReference type="GO" id="GO:0000785">
    <property type="term" value="C:chromatin"/>
    <property type="evidence" value="ECO:0007669"/>
    <property type="project" value="EnsemblFungi"/>
</dbReference>
<dbReference type="GO" id="GO:0006270">
    <property type="term" value="P:DNA replication initiation"/>
    <property type="evidence" value="ECO:0007669"/>
    <property type="project" value="EnsemblFungi"/>
</dbReference>
<protein>
    <recommendedName>
        <fullName evidence="1">non-specific serine/threonine protein kinase</fullName>
        <ecNumber evidence="1">2.7.11.1</ecNumber>
    </recommendedName>
</protein>
<dbReference type="SUPFAM" id="SSF56112">
    <property type="entry name" value="Protein kinase-like (PK-like)"/>
    <property type="match status" value="1"/>
</dbReference>
<dbReference type="EC" id="2.7.11.1" evidence="1"/>
<dbReference type="FunFam" id="3.30.200.20:FF:000637">
    <property type="entry name" value="Serine/threonine protein kinase"/>
    <property type="match status" value="1"/>
</dbReference>
<keyword evidence="5" id="KW-0418">Kinase</keyword>
<dbReference type="GO" id="GO:0000082">
    <property type="term" value="P:G1/S transition of mitotic cell cycle"/>
    <property type="evidence" value="ECO:0007669"/>
    <property type="project" value="EnsemblFungi"/>
</dbReference>
<dbReference type="GO" id="GO:1903468">
    <property type="term" value="P:positive regulation of DNA replication initiation"/>
    <property type="evidence" value="ECO:0007669"/>
    <property type="project" value="EnsemblFungi"/>
</dbReference>
<dbReference type="CDD" id="cd14019">
    <property type="entry name" value="STKc_Cdc7"/>
    <property type="match status" value="1"/>
</dbReference>
<comment type="caution">
    <text evidence="9">The sequence shown here is derived from an EMBL/GenBank/DDBJ whole genome shotgun (WGS) entry which is preliminary data.</text>
</comment>
<dbReference type="GO" id="GO:0051301">
    <property type="term" value="P:cell division"/>
    <property type="evidence" value="ECO:0007669"/>
    <property type="project" value="UniProtKB-KW"/>
</dbReference>
<keyword evidence="9" id="KW-0132">Cell division</keyword>
<dbReference type="Gene3D" id="1.10.510.10">
    <property type="entry name" value="Transferase(Phosphotransferase) domain 1"/>
    <property type="match status" value="1"/>
</dbReference>
<dbReference type="GO" id="GO:0031573">
    <property type="term" value="P:mitotic intra-S DNA damage checkpoint signaling"/>
    <property type="evidence" value="ECO:0007669"/>
    <property type="project" value="EnsemblFungi"/>
</dbReference>
<dbReference type="EMBL" id="LLZZ01000172">
    <property type="protein sequence ID" value="KTA96577.1"/>
    <property type="molecule type" value="Genomic_DNA"/>
</dbReference>
<feature type="compositionally biased region" description="Acidic residues" evidence="7">
    <location>
        <begin position="495"/>
        <end position="504"/>
    </location>
</feature>
<dbReference type="GO" id="GO:1904968">
    <property type="term" value="P:positive regulation of spindle attachment to meiosis I kinetochore"/>
    <property type="evidence" value="ECO:0007669"/>
    <property type="project" value="EnsemblFungi"/>
</dbReference>
<gene>
    <name evidence="9" type="ORF">AO440_003329</name>
</gene>
<dbReference type="Proteomes" id="UP000054886">
    <property type="component" value="Unassembled WGS sequence"/>
</dbReference>
<dbReference type="Gene3D" id="3.30.200.20">
    <property type="entry name" value="Phosphorylase Kinase, domain 1"/>
    <property type="match status" value="1"/>
</dbReference>
<dbReference type="GO" id="GO:0004674">
    <property type="term" value="F:protein serine/threonine kinase activity"/>
    <property type="evidence" value="ECO:0007669"/>
    <property type="project" value="UniProtKB-KW"/>
</dbReference>
<keyword evidence="4" id="KW-0547">Nucleotide-binding</keyword>